<reference evidence="2 3" key="1">
    <citation type="journal article" date="2017" name="Mycologia">
        <title>Bifiguratus adelaidae, gen. et sp. nov., a new member of Mucoromycotina in endophytic and soil-dwelling habitats.</title>
        <authorList>
            <person name="Torres-Cruz T.J."/>
            <person name="Billingsley Tobias T.L."/>
            <person name="Almatruk M."/>
            <person name="Hesse C."/>
            <person name="Kuske C.R."/>
            <person name="Desiro A."/>
            <person name="Benucci G.M."/>
            <person name="Bonito G."/>
            <person name="Stajich J.E."/>
            <person name="Dunlap C."/>
            <person name="Arnold A.E."/>
            <person name="Porras-Alfaro A."/>
        </authorList>
    </citation>
    <scope>NUCLEOTIDE SEQUENCE [LARGE SCALE GENOMIC DNA]</scope>
    <source>
        <strain evidence="2 3">AZ0501</strain>
    </source>
</reference>
<name>A0A261Y677_9FUNG</name>
<gene>
    <name evidence="2" type="ORF">BZG36_00967</name>
</gene>
<dbReference type="SUPFAM" id="SSF50129">
    <property type="entry name" value="GroES-like"/>
    <property type="match status" value="1"/>
</dbReference>
<dbReference type="InterPro" id="IPR013149">
    <property type="entry name" value="ADH-like_C"/>
</dbReference>
<dbReference type="InterPro" id="IPR020843">
    <property type="entry name" value="ER"/>
</dbReference>
<evidence type="ECO:0000313" key="3">
    <source>
        <dbReference type="Proteomes" id="UP000242875"/>
    </source>
</evidence>
<dbReference type="SMART" id="SM00829">
    <property type="entry name" value="PKS_ER"/>
    <property type="match status" value="1"/>
</dbReference>
<dbReference type="Gene3D" id="3.90.180.10">
    <property type="entry name" value="Medium-chain alcohol dehydrogenases, catalytic domain"/>
    <property type="match status" value="2"/>
</dbReference>
<dbReference type="InterPro" id="IPR011032">
    <property type="entry name" value="GroES-like_sf"/>
</dbReference>
<dbReference type="OrthoDB" id="9992527at2759"/>
<evidence type="ECO:0000313" key="2">
    <source>
        <dbReference type="EMBL" id="OZJ06102.1"/>
    </source>
</evidence>
<dbReference type="PANTHER" id="PTHR43677:SF11">
    <property type="entry name" value="ZINC-CONTAINING ALCOHOL DEHYDROGENASE"/>
    <property type="match status" value="1"/>
</dbReference>
<dbReference type="Gene3D" id="3.40.50.720">
    <property type="entry name" value="NAD(P)-binding Rossmann-like Domain"/>
    <property type="match status" value="1"/>
</dbReference>
<keyword evidence="3" id="KW-1185">Reference proteome</keyword>
<dbReference type="InterPro" id="IPR051397">
    <property type="entry name" value="Zn-ADH-like_protein"/>
</dbReference>
<organism evidence="2 3">
    <name type="scientific">Bifiguratus adelaidae</name>
    <dbReference type="NCBI Taxonomy" id="1938954"/>
    <lineage>
        <taxon>Eukaryota</taxon>
        <taxon>Fungi</taxon>
        <taxon>Fungi incertae sedis</taxon>
        <taxon>Mucoromycota</taxon>
        <taxon>Mucoromycotina</taxon>
        <taxon>Endogonomycetes</taxon>
        <taxon>Endogonales</taxon>
        <taxon>Endogonales incertae sedis</taxon>
        <taxon>Bifiguratus</taxon>
    </lineage>
</organism>
<dbReference type="InterPro" id="IPR036291">
    <property type="entry name" value="NAD(P)-bd_dom_sf"/>
</dbReference>
<proteinExistence type="predicted"/>
<dbReference type="Pfam" id="PF00107">
    <property type="entry name" value="ADH_zinc_N"/>
    <property type="match status" value="1"/>
</dbReference>
<feature type="domain" description="Enoyl reductase (ER)" evidence="1">
    <location>
        <begin position="12"/>
        <end position="325"/>
    </location>
</feature>
<accession>A0A261Y677</accession>
<dbReference type="PANTHER" id="PTHR43677">
    <property type="entry name" value="SHORT-CHAIN DEHYDROGENASE/REDUCTASE"/>
    <property type="match status" value="1"/>
</dbReference>
<protein>
    <recommendedName>
        <fullName evidence="1">Enoyl reductase (ER) domain-containing protein</fullName>
    </recommendedName>
</protein>
<dbReference type="EMBL" id="MVBO01000006">
    <property type="protein sequence ID" value="OZJ06102.1"/>
    <property type="molecule type" value="Genomic_DNA"/>
</dbReference>
<dbReference type="SUPFAM" id="SSF51735">
    <property type="entry name" value="NAD(P)-binding Rossmann-fold domains"/>
    <property type="match status" value="1"/>
</dbReference>
<dbReference type="GO" id="GO:0016491">
    <property type="term" value="F:oxidoreductase activity"/>
    <property type="evidence" value="ECO:0007669"/>
    <property type="project" value="InterPro"/>
</dbReference>
<dbReference type="AlphaFoldDB" id="A0A261Y677"/>
<sequence>MPRSIYQAIIHGPNQAPKYEQRELRDPDGDEVQVQVLATGLHRLTRARASGAHYSATAGGFPLVPGFDGVGRLPNGELTYFLTMSPRAEVFAEYANVPRADCIPIPSNANPITVAGTANPAMSSWLALRTRVPVKKGFSILILGVTGSSGHMAVPIARLLGASRIIGVGRNQQVLDKLLQSGMDASITLTDDEQANKAAFAKEGRNVDVILDYLWGDVAELVLSAISTSGRDSTQRLDWINVGSMNGPSGNLSVAPFRQLNLYLSGSGLSGSGVGALPKAQFQGEMKDMIEQIVQKDLSVSINHQKLANVETAWDMDESQGRIVFQP</sequence>
<comment type="caution">
    <text evidence="2">The sequence shown here is derived from an EMBL/GenBank/DDBJ whole genome shotgun (WGS) entry which is preliminary data.</text>
</comment>
<dbReference type="Proteomes" id="UP000242875">
    <property type="component" value="Unassembled WGS sequence"/>
</dbReference>
<evidence type="ECO:0000259" key="1">
    <source>
        <dbReference type="SMART" id="SM00829"/>
    </source>
</evidence>